<comment type="subcellular location">
    <subcellularLocation>
        <location evidence="1">Secreted</location>
        <location evidence="1">Cell wall</location>
        <topology evidence="1">Peptidoglycan-anchor</topology>
    </subcellularLocation>
</comment>
<name>A0AAX2DRP8_LISIV</name>
<organism evidence="9 10">
    <name type="scientific">Listeria ivanovii</name>
    <dbReference type="NCBI Taxonomy" id="1638"/>
    <lineage>
        <taxon>Bacteria</taxon>
        <taxon>Bacillati</taxon>
        <taxon>Bacillota</taxon>
        <taxon>Bacilli</taxon>
        <taxon>Bacillales</taxon>
        <taxon>Listeriaceae</taxon>
        <taxon>Listeria</taxon>
    </lineage>
</organism>
<evidence type="ECO:0000256" key="1">
    <source>
        <dbReference type="ARBA" id="ARBA00004168"/>
    </source>
</evidence>
<evidence type="ECO:0000256" key="7">
    <source>
        <dbReference type="SAM" id="Phobius"/>
    </source>
</evidence>
<sequence length="224" mass="24426">TQKVDYQGLLKEPTEPTKSGYTFKGWYDAKTGGNKWAFATDKMPSKDITLYAQYSVNIYTATFDVDGKTITQKIDYQGLLKEPKAPIKAGYTFKGWYDAKIGGNEWDFTTNKMPANDIILYAQFAKNPVTPPTPDKDTPPASNIGGSATTSSVIITESNSNTLNTQLGNSKSATSNMNTDDFYHSQGTALPTTGDSDNAIYILLGLLALTTAFAITKKARANKR</sequence>
<keyword evidence="7" id="KW-0472">Membrane</keyword>
<dbReference type="InterPro" id="IPR042229">
    <property type="entry name" value="Listeria/Bacterioides_rpt_sf"/>
</dbReference>
<dbReference type="NCBIfam" id="TIGR01167">
    <property type="entry name" value="LPXTG_anchor"/>
    <property type="match status" value="1"/>
</dbReference>
<feature type="transmembrane region" description="Helical" evidence="7">
    <location>
        <begin position="199"/>
        <end position="216"/>
    </location>
</feature>
<proteinExistence type="predicted"/>
<dbReference type="EMBL" id="FNMX01000011">
    <property type="protein sequence ID" value="SDX12285.1"/>
    <property type="molecule type" value="Genomic_DNA"/>
</dbReference>
<evidence type="ECO:0000256" key="6">
    <source>
        <dbReference type="SAM" id="MobiDB-lite"/>
    </source>
</evidence>
<keyword evidence="7" id="KW-1133">Transmembrane helix</keyword>
<dbReference type="Proteomes" id="UP000183610">
    <property type="component" value="Unassembled WGS sequence"/>
</dbReference>
<evidence type="ECO:0000256" key="3">
    <source>
        <dbReference type="ARBA" id="ARBA00022525"/>
    </source>
</evidence>
<dbReference type="NCBIfam" id="TIGR02543">
    <property type="entry name" value="List_Bact_rpt"/>
    <property type="match status" value="2"/>
</dbReference>
<keyword evidence="2" id="KW-0134">Cell wall</keyword>
<keyword evidence="4" id="KW-0732">Signal</keyword>
<gene>
    <name evidence="9" type="ORF">SAMN05421782_11150</name>
</gene>
<feature type="non-terminal residue" evidence="9">
    <location>
        <position position="1"/>
    </location>
</feature>
<dbReference type="AlphaFoldDB" id="A0AAX2DRP8"/>
<evidence type="ECO:0000313" key="9">
    <source>
        <dbReference type="EMBL" id="SDX12285.1"/>
    </source>
</evidence>
<evidence type="ECO:0000256" key="5">
    <source>
        <dbReference type="ARBA" id="ARBA00023088"/>
    </source>
</evidence>
<evidence type="ECO:0000313" key="10">
    <source>
        <dbReference type="Proteomes" id="UP000183610"/>
    </source>
</evidence>
<reference evidence="9 10" key="1">
    <citation type="submission" date="2016-10" db="EMBL/GenBank/DDBJ databases">
        <authorList>
            <person name="Varghese N."/>
            <person name="Submissions S."/>
        </authorList>
    </citation>
    <scope>NUCLEOTIDE SEQUENCE [LARGE SCALE GENOMIC DNA]</scope>
    <source>
        <strain evidence="9 10">ATCC 49954</strain>
    </source>
</reference>
<keyword evidence="5" id="KW-0572">Peptidoglycan-anchor</keyword>
<evidence type="ECO:0000256" key="4">
    <source>
        <dbReference type="ARBA" id="ARBA00022729"/>
    </source>
</evidence>
<feature type="domain" description="Gram-positive cocci surface proteins LPxTG" evidence="8">
    <location>
        <begin position="190"/>
        <end position="224"/>
    </location>
</feature>
<dbReference type="RefSeq" id="WP_141011362.1">
    <property type="nucleotide sequence ID" value="NZ_FNMX01000011.1"/>
</dbReference>
<feature type="region of interest" description="Disordered" evidence="6">
    <location>
        <begin position="129"/>
        <end position="148"/>
    </location>
</feature>
<keyword evidence="7" id="KW-0812">Transmembrane</keyword>
<evidence type="ECO:0000259" key="8">
    <source>
        <dbReference type="PROSITE" id="PS50847"/>
    </source>
</evidence>
<dbReference type="Pfam" id="PF09479">
    <property type="entry name" value="Flg_new"/>
    <property type="match status" value="2"/>
</dbReference>
<dbReference type="InterPro" id="IPR019931">
    <property type="entry name" value="LPXTG_anchor"/>
</dbReference>
<dbReference type="Pfam" id="PF00746">
    <property type="entry name" value="Gram_pos_anchor"/>
    <property type="match status" value="1"/>
</dbReference>
<comment type="caution">
    <text evidence="9">The sequence shown here is derived from an EMBL/GenBank/DDBJ whole genome shotgun (WGS) entry which is preliminary data.</text>
</comment>
<protein>
    <submittedName>
        <fullName evidence="9">Internalin A</fullName>
    </submittedName>
</protein>
<dbReference type="Gene3D" id="2.60.40.4270">
    <property type="entry name" value="Listeria-Bacteroides repeat domain"/>
    <property type="match status" value="2"/>
</dbReference>
<dbReference type="PROSITE" id="PS50847">
    <property type="entry name" value="GRAM_POS_ANCHORING"/>
    <property type="match status" value="1"/>
</dbReference>
<accession>A0AAX2DRP8</accession>
<dbReference type="InterPro" id="IPR013378">
    <property type="entry name" value="InlB-like_B-rpt"/>
</dbReference>
<keyword evidence="3" id="KW-0964">Secreted</keyword>
<evidence type="ECO:0000256" key="2">
    <source>
        <dbReference type="ARBA" id="ARBA00022512"/>
    </source>
</evidence>